<dbReference type="PANTHER" id="PTHR37813">
    <property type="entry name" value="FELS-2 PROPHAGE PROTEIN"/>
    <property type="match status" value="1"/>
</dbReference>
<comment type="caution">
    <text evidence="5">The sequence shown here is derived from an EMBL/GenBank/DDBJ whole genome shotgun (WGS) entry which is preliminary data.</text>
</comment>
<keyword evidence="1" id="KW-1188">Viral release from host cell</keyword>
<evidence type="ECO:0000313" key="6">
    <source>
        <dbReference type="Proteomes" id="UP000186878"/>
    </source>
</evidence>
<accession>A0A1Q8SUG5</accession>
<name>A0A1Q8SUG5_9GAMM</name>
<dbReference type="Proteomes" id="UP000186878">
    <property type="component" value="Unassembled WGS sequence"/>
</dbReference>
<proteinExistence type="predicted"/>
<dbReference type="STRING" id="404433.BTW07_05660"/>
<protein>
    <recommendedName>
        <fullName evidence="4">Phage tail tape measure protein domain-containing protein</fullName>
    </recommendedName>
</protein>
<gene>
    <name evidence="5" type="ORF">BTW07_05660</name>
</gene>
<reference evidence="5 6" key="1">
    <citation type="submission" date="2016-12" db="EMBL/GenBank/DDBJ databases">
        <title>Draft genome sequences of strains Salinicola socius SMB35, Salinicola sp. MH3R3-1 and Chromohalobacter sp. SMB17 from the Verkhnekamsk potash mining region of Russia.</title>
        <authorList>
            <person name="Mavrodi D.V."/>
            <person name="Olsson B.E."/>
            <person name="Korsakova E.S."/>
            <person name="Pyankova A."/>
            <person name="Mavrodi O.V."/>
            <person name="Plotnikova E.G."/>
        </authorList>
    </citation>
    <scope>NUCLEOTIDE SEQUENCE [LARGE SCALE GENOMIC DNA]</scope>
    <source>
        <strain evidence="5 6">SMB35</strain>
    </source>
</reference>
<feature type="compositionally biased region" description="Basic and acidic residues" evidence="2">
    <location>
        <begin position="74"/>
        <end position="84"/>
    </location>
</feature>
<feature type="compositionally biased region" description="Basic and acidic residues" evidence="2">
    <location>
        <begin position="56"/>
        <end position="66"/>
    </location>
</feature>
<dbReference type="PANTHER" id="PTHR37813:SF1">
    <property type="entry name" value="FELS-2 PROPHAGE PROTEIN"/>
    <property type="match status" value="1"/>
</dbReference>
<evidence type="ECO:0000256" key="2">
    <source>
        <dbReference type="SAM" id="MobiDB-lite"/>
    </source>
</evidence>
<keyword evidence="6" id="KW-1185">Reference proteome</keyword>
<feature type="transmembrane region" description="Helical" evidence="3">
    <location>
        <begin position="533"/>
        <end position="559"/>
    </location>
</feature>
<evidence type="ECO:0000256" key="3">
    <source>
        <dbReference type="SAM" id="Phobius"/>
    </source>
</evidence>
<sequence length="937" mass="99997">MAGNLKLDVLLRAIDKATGPLKKITQGSGETAEALKASREQLKTLERAQKDMRGFRQLKEQSRESARALQQQQDEIRDLSRRMNEAGADTAALGRERKAAIQQARKLSERYEDEQRKLRDLRSSMTRVEGVTGSYADQQRELQRRIRSTNEEIEKQQHGLREVARRQKAAADAAKKYHRTIGRANNMTGAGMTGVAAGGGGVFALTNQAFSAEMSGARLASQFGEDTDRGVVYQDVIADVYGTGRGADMQQITDAVAAVGAAFGSLDDISQENLTDLTKRALTLSDVFGTDVAESVQTAQIMVKNGLAKDANAAMDLIGAGFQRVSVEMRDELPEILHEYSTNFRSLGFDGKQAMGLLVDAAGQGKFALDKTGDALKEFTIRGSDMSKASVSAYESVGLNAQAMSDAIASGGPTAREALQQTAKAIFAIEDPAKRANTAIALFGTPIEDLSVDQIPKFLEGLTGAGEGLGDVTGTIDEMAKTLGDNAMSALKRVQRALSGELMRVLRDVRDDIIAVSDAVVTWIKANPELVSWLIKITAAIAAVVAVSGALTLALASLLGPFAATRWLLEMVGLRAKGADSLLGKLAKGGIKLLGGAFKWLGRIVAVVGRAFLLNPIGLAVTAIAGAAYLIYRNWDGIAAFFADRWRDVKAAFDDGVGGVMRLLINWNPLGLVYKGVIGILRKMGVEVPESIATLGDAIVNGLGAAWEGITSLWDWFKDAPGKAIDYVVSLVSDWDLMGQLEQKWDEAIAYLKSLPSRMWSAGKDVAVGLGEGIKSGASAVADRAGDMADGAIKKARELLRINSPSRAFREIGGYTVEGFNQGLDQKREEPVRRVAEIAKRMTQAGAGIAIGAASLPVAAMPGFNANHDVALDTRPPIAAPASGGVQITIGDINVHPAPGMDEQALARYVAAEVQRALAAAQRDAAARTRRNLYDND</sequence>
<dbReference type="Pfam" id="PF10145">
    <property type="entry name" value="PhageMin_Tail"/>
    <property type="match status" value="1"/>
</dbReference>
<keyword evidence="3" id="KW-1133">Transmembrane helix</keyword>
<dbReference type="AlphaFoldDB" id="A0A1Q8SUG5"/>
<feature type="region of interest" description="Disordered" evidence="2">
    <location>
        <begin position="56"/>
        <end position="95"/>
    </location>
</feature>
<evidence type="ECO:0000256" key="1">
    <source>
        <dbReference type="ARBA" id="ARBA00022612"/>
    </source>
</evidence>
<dbReference type="RefSeq" id="WP_075569197.1">
    <property type="nucleotide sequence ID" value="NZ_MSDO01000005.1"/>
</dbReference>
<keyword evidence="3" id="KW-0812">Transmembrane</keyword>
<dbReference type="EMBL" id="MSDO01000005">
    <property type="protein sequence ID" value="OLO05100.1"/>
    <property type="molecule type" value="Genomic_DNA"/>
</dbReference>
<dbReference type="OrthoDB" id="8019720at2"/>
<keyword evidence="3" id="KW-0472">Membrane</keyword>
<feature type="transmembrane region" description="Helical" evidence="3">
    <location>
        <begin position="612"/>
        <end position="632"/>
    </location>
</feature>
<dbReference type="InterPro" id="IPR010090">
    <property type="entry name" value="Phage_tape_meas"/>
</dbReference>
<evidence type="ECO:0000259" key="4">
    <source>
        <dbReference type="Pfam" id="PF10145"/>
    </source>
</evidence>
<feature type="domain" description="Phage tail tape measure protein" evidence="4">
    <location>
        <begin position="248"/>
        <end position="444"/>
    </location>
</feature>
<organism evidence="5 6">
    <name type="scientific">Salinicola socius</name>
    <dbReference type="NCBI Taxonomy" id="404433"/>
    <lineage>
        <taxon>Bacteria</taxon>
        <taxon>Pseudomonadati</taxon>
        <taxon>Pseudomonadota</taxon>
        <taxon>Gammaproteobacteria</taxon>
        <taxon>Oceanospirillales</taxon>
        <taxon>Halomonadaceae</taxon>
        <taxon>Salinicola</taxon>
    </lineage>
</organism>
<evidence type="ECO:0000313" key="5">
    <source>
        <dbReference type="EMBL" id="OLO05100.1"/>
    </source>
</evidence>